<proteinExistence type="predicted"/>
<comment type="caution">
    <text evidence="1">The sequence shown here is derived from an EMBL/GenBank/DDBJ whole genome shotgun (WGS) entry which is preliminary data.</text>
</comment>
<dbReference type="AlphaFoldDB" id="A0A016QUD2"/>
<evidence type="ECO:0000313" key="1">
    <source>
        <dbReference type="EMBL" id="EYB69735.1"/>
    </source>
</evidence>
<keyword evidence="2" id="KW-1185">Reference proteome</keyword>
<sequence length="105" mass="10958">MNEQLASTLALLTGGVRNIDPGVAVPRLRATQAALAGQPLTDMLAAQLGKVAELLEARQLTEAAVSIPPIAAEVENYARALPEEDRPPLMALAERLHLADGGPDA</sequence>
<evidence type="ECO:0000313" key="2">
    <source>
        <dbReference type="Proteomes" id="UP000020492"/>
    </source>
</evidence>
<dbReference type="OrthoDB" id="72288at2"/>
<dbReference type="STRING" id="1476583.DEIPH_ctg002orf0057"/>
<reference evidence="1 2" key="1">
    <citation type="submission" date="2014-03" db="EMBL/GenBank/DDBJ databases">
        <title>Draft genome sequence of Deinococcus phoenicis 1P10ME.</title>
        <authorList>
            <person name="Stepanov V.G."/>
            <person name="Vaishampayan P."/>
            <person name="Venkateswaran K."/>
            <person name="Fox G.E."/>
        </authorList>
    </citation>
    <scope>NUCLEOTIDE SEQUENCE [LARGE SCALE GENOMIC DNA]</scope>
    <source>
        <strain evidence="1 2">1P10ME</strain>
    </source>
</reference>
<accession>A0A016QUD2</accession>
<dbReference type="RefSeq" id="WP_034352109.1">
    <property type="nucleotide sequence ID" value="NZ_JHAC01000002.1"/>
</dbReference>
<gene>
    <name evidence="1" type="ORF">DEIPH_ctg002orf0057</name>
</gene>
<dbReference type="PATRIC" id="fig|1476583.3.peg.97"/>
<organism evidence="1 2">
    <name type="scientific">Deinococcus phoenicis</name>
    <dbReference type="NCBI Taxonomy" id="1476583"/>
    <lineage>
        <taxon>Bacteria</taxon>
        <taxon>Thermotogati</taxon>
        <taxon>Deinococcota</taxon>
        <taxon>Deinococci</taxon>
        <taxon>Deinococcales</taxon>
        <taxon>Deinococcaceae</taxon>
        <taxon>Deinococcus</taxon>
    </lineage>
</organism>
<name>A0A016QUD2_9DEIO</name>
<dbReference type="EMBL" id="JHAC01000002">
    <property type="protein sequence ID" value="EYB69735.1"/>
    <property type="molecule type" value="Genomic_DNA"/>
</dbReference>
<protein>
    <submittedName>
        <fullName evidence="1">Uncharacterized protein</fullName>
    </submittedName>
</protein>
<dbReference type="Proteomes" id="UP000020492">
    <property type="component" value="Unassembled WGS sequence"/>
</dbReference>